<evidence type="ECO:0000313" key="2">
    <source>
        <dbReference type="Proteomes" id="UP000029628"/>
    </source>
</evidence>
<dbReference type="RefSeq" id="WP_038151805.1">
    <property type="nucleotide sequence ID" value="NZ_JRNT01000007.1"/>
</dbReference>
<accession>A0A096AKZ5</accession>
<comment type="caution">
    <text evidence="1">The sequence shown here is derived from an EMBL/GenBank/DDBJ whole genome shotgun (WGS) entry which is preliminary data.</text>
</comment>
<keyword evidence="2" id="KW-1185">Reference proteome</keyword>
<reference evidence="1 2" key="1">
    <citation type="submission" date="2014-07" db="EMBL/GenBank/DDBJ databases">
        <authorList>
            <person name="McCorrison J."/>
            <person name="Sanka R."/>
            <person name="Torralba M."/>
            <person name="Gillis M."/>
            <person name="Haft D.H."/>
            <person name="Methe B."/>
            <person name="Sutton G."/>
            <person name="Nelson K.E."/>
        </authorList>
    </citation>
    <scope>NUCLEOTIDE SEQUENCE [LARGE SCALE GENOMIC DNA]</scope>
    <source>
        <strain evidence="1 2">DNF00314</strain>
    </source>
</reference>
<dbReference type="AlphaFoldDB" id="A0A096AKZ5"/>
<gene>
    <name evidence="1" type="ORF">HMPREF0872_03385</name>
</gene>
<proteinExistence type="predicted"/>
<evidence type="ECO:0000313" key="1">
    <source>
        <dbReference type="EMBL" id="KGF47758.1"/>
    </source>
</evidence>
<dbReference type="Proteomes" id="UP000029628">
    <property type="component" value="Unassembled WGS sequence"/>
</dbReference>
<protein>
    <submittedName>
        <fullName evidence="1">Uncharacterized protein</fullName>
    </submittedName>
</protein>
<name>A0A096AKZ5_9FIRM</name>
<organism evidence="1 2">
    <name type="scientific">Veillonella montpellierensis DNF00314</name>
    <dbReference type="NCBI Taxonomy" id="1401067"/>
    <lineage>
        <taxon>Bacteria</taxon>
        <taxon>Bacillati</taxon>
        <taxon>Bacillota</taxon>
        <taxon>Negativicutes</taxon>
        <taxon>Veillonellales</taxon>
        <taxon>Veillonellaceae</taxon>
        <taxon>Veillonella</taxon>
    </lineage>
</organism>
<sequence>MTITRTVTREHDNTLYALQKNDCNYALMKNGEMYYAVKKGATETVTLTLTPFEKVWDKSQPRNKEFWIAPFSATYKISGYHKNSLKEYSVSYKKGDVCYVTSEVYEKKRICHRDDCEWRGVYCLSFNGQLFSNNHVTITLNGYMDNEGTFYAELPSDAITKE</sequence>
<dbReference type="EMBL" id="JRNT01000007">
    <property type="protein sequence ID" value="KGF47758.1"/>
    <property type="molecule type" value="Genomic_DNA"/>
</dbReference>